<name>A0A5D3BZC2_CUCMM</name>
<dbReference type="AlphaFoldDB" id="A0A5D3BZC2"/>
<dbReference type="Gene3D" id="2.40.70.10">
    <property type="entry name" value="Acid Proteases"/>
    <property type="match status" value="1"/>
</dbReference>
<sequence>MGVLGRDRSPDILLVMMSPSGLIAKRDKLVSKHKFLGKVSVRAMHVESRMMESCHRVPADNACRIRTRCRILSRVNLKGDAMRVESTWTESVCRNCEIKVESVVLKVDLIIFELYELDVILGMDFLVKYHAVLDCSNKEEVKNDPRSVPFSEYLDVFPEEVGGQPPKRKIEFTIEVVPGTTPISQTPYRMAPSYHELRIKESDIPKTTFRMRYGHFEFLVMPFGLTNALDAFMDLMDRHTEHLRIVLQTE</sequence>
<dbReference type="PANTHER" id="PTHR24559">
    <property type="entry name" value="TRANSPOSON TY3-I GAG-POL POLYPROTEIN"/>
    <property type="match status" value="1"/>
</dbReference>
<dbReference type="Gene3D" id="3.10.10.10">
    <property type="entry name" value="HIV Type 1 Reverse Transcriptase, subunit A, domain 1"/>
    <property type="match status" value="1"/>
</dbReference>
<dbReference type="InterPro" id="IPR053134">
    <property type="entry name" value="RNA-dir_DNA_polymerase"/>
</dbReference>
<reference evidence="1 2" key="1">
    <citation type="submission" date="2019-08" db="EMBL/GenBank/DDBJ databases">
        <title>Draft genome sequences of two oriental melons (Cucumis melo L. var makuwa).</title>
        <authorList>
            <person name="Kwon S.-Y."/>
        </authorList>
    </citation>
    <scope>NUCLEOTIDE SEQUENCE [LARGE SCALE GENOMIC DNA]</scope>
    <source>
        <strain evidence="2">cv. Chang Bougi</strain>
        <tissue evidence="1">Leaf</tissue>
    </source>
</reference>
<dbReference type="EMBL" id="SSTD01014481">
    <property type="protein sequence ID" value="TYK04232.1"/>
    <property type="molecule type" value="Genomic_DNA"/>
</dbReference>
<dbReference type="PANTHER" id="PTHR24559:SF444">
    <property type="entry name" value="REVERSE TRANSCRIPTASE DOMAIN-CONTAINING PROTEIN"/>
    <property type="match status" value="1"/>
</dbReference>
<dbReference type="SUPFAM" id="SSF56672">
    <property type="entry name" value="DNA/RNA polymerases"/>
    <property type="match status" value="1"/>
</dbReference>
<organism evidence="1 2">
    <name type="scientific">Cucumis melo var. makuwa</name>
    <name type="common">Oriental melon</name>
    <dbReference type="NCBI Taxonomy" id="1194695"/>
    <lineage>
        <taxon>Eukaryota</taxon>
        <taxon>Viridiplantae</taxon>
        <taxon>Streptophyta</taxon>
        <taxon>Embryophyta</taxon>
        <taxon>Tracheophyta</taxon>
        <taxon>Spermatophyta</taxon>
        <taxon>Magnoliopsida</taxon>
        <taxon>eudicotyledons</taxon>
        <taxon>Gunneridae</taxon>
        <taxon>Pentapetalae</taxon>
        <taxon>rosids</taxon>
        <taxon>fabids</taxon>
        <taxon>Cucurbitales</taxon>
        <taxon>Cucurbitaceae</taxon>
        <taxon>Benincaseae</taxon>
        <taxon>Cucumis</taxon>
    </lineage>
</organism>
<dbReference type="InterPro" id="IPR043128">
    <property type="entry name" value="Rev_trsase/Diguanyl_cyclase"/>
</dbReference>
<dbReference type="Pfam" id="PF08284">
    <property type="entry name" value="RVP_2"/>
    <property type="match status" value="1"/>
</dbReference>
<gene>
    <name evidence="1" type="ORF">E5676_scaffold758G00060</name>
</gene>
<protein>
    <recommendedName>
        <fullName evidence="3">Ty3-gypsy retrotransposon protein</fullName>
    </recommendedName>
</protein>
<evidence type="ECO:0008006" key="3">
    <source>
        <dbReference type="Google" id="ProtNLM"/>
    </source>
</evidence>
<dbReference type="InterPro" id="IPR043502">
    <property type="entry name" value="DNA/RNA_pol_sf"/>
</dbReference>
<proteinExistence type="predicted"/>
<dbReference type="InterPro" id="IPR021109">
    <property type="entry name" value="Peptidase_aspartic_dom_sf"/>
</dbReference>
<comment type="caution">
    <text evidence="1">The sequence shown here is derived from an EMBL/GenBank/DDBJ whole genome shotgun (WGS) entry which is preliminary data.</text>
</comment>
<accession>A0A5D3BZC2</accession>
<dbReference type="Proteomes" id="UP000321947">
    <property type="component" value="Unassembled WGS sequence"/>
</dbReference>
<evidence type="ECO:0000313" key="2">
    <source>
        <dbReference type="Proteomes" id="UP000321947"/>
    </source>
</evidence>
<dbReference type="Gene3D" id="3.30.70.270">
    <property type="match status" value="1"/>
</dbReference>
<evidence type="ECO:0000313" key="1">
    <source>
        <dbReference type="EMBL" id="TYK04232.1"/>
    </source>
</evidence>